<evidence type="ECO:0000256" key="1">
    <source>
        <dbReference type="SAM" id="MobiDB-lite"/>
    </source>
</evidence>
<reference evidence="3" key="1">
    <citation type="journal article" date="2019" name="Int. J. Syst. Evol. Microbiol.">
        <title>The Global Catalogue of Microorganisms (GCM) 10K type strain sequencing project: providing services to taxonomists for standard genome sequencing and annotation.</title>
        <authorList>
            <consortium name="The Broad Institute Genomics Platform"/>
            <consortium name="The Broad Institute Genome Sequencing Center for Infectious Disease"/>
            <person name="Wu L."/>
            <person name="Ma J."/>
        </authorList>
    </citation>
    <scope>NUCLEOTIDE SEQUENCE [LARGE SCALE GENOMIC DNA]</scope>
    <source>
        <strain evidence="3">JCM 7356</strain>
    </source>
</reference>
<evidence type="ECO:0000313" key="2">
    <source>
        <dbReference type="EMBL" id="GAA2277676.1"/>
    </source>
</evidence>
<proteinExistence type="predicted"/>
<sequence>MNHSPPRVSWVSVVVSEFRSRKTRMPIDPPSEVGFRMTGRPSSSTQARAASPGSSWPCSGMCGRTVTPPARIRVYEVGLCIAIALASTPEPV</sequence>
<name>A0ABP5RVL5_9ACTN</name>
<protein>
    <submittedName>
        <fullName evidence="2">Uncharacterized protein</fullName>
    </submittedName>
</protein>
<gene>
    <name evidence="2" type="ORF">GCM10010430_74430</name>
</gene>
<accession>A0ABP5RVL5</accession>
<dbReference type="Proteomes" id="UP001500305">
    <property type="component" value="Unassembled WGS sequence"/>
</dbReference>
<comment type="caution">
    <text evidence="2">The sequence shown here is derived from an EMBL/GenBank/DDBJ whole genome shotgun (WGS) entry which is preliminary data.</text>
</comment>
<organism evidence="2 3">
    <name type="scientific">Kitasatospora cystarginea</name>
    <dbReference type="NCBI Taxonomy" id="58350"/>
    <lineage>
        <taxon>Bacteria</taxon>
        <taxon>Bacillati</taxon>
        <taxon>Actinomycetota</taxon>
        <taxon>Actinomycetes</taxon>
        <taxon>Kitasatosporales</taxon>
        <taxon>Streptomycetaceae</taxon>
        <taxon>Kitasatospora</taxon>
    </lineage>
</organism>
<dbReference type="EMBL" id="BAAATR010000059">
    <property type="protein sequence ID" value="GAA2277676.1"/>
    <property type="molecule type" value="Genomic_DNA"/>
</dbReference>
<feature type="region of interest" description="Disordered" evidence="1">
    <location>
        <begin position="21"/>
        <end position="62"/>
    </location>
</feature>
<feature type="compositionally biased region" description="Polar residues" evidence="1">
    <location>
        <begin position="40"/>
        <end position="57"/>
    </location>
</feature>
<evidence type="ECO:0000313" key="3">
    <source>
        <dbReference type="Proteomes" id="UP001500305"/>
    </source>
</evidence>
<keyword evidence="3" id="KW-1185">Reference proteome</keyword>